<feature type="region of interest" description="Disordered" evidence="1">
    <location>
        <begin position="208"/>
        <end position="241"/>
    </location>
</feature>
<evidence type="ECO:0000256" key="1">
    <source>
        <dbReference type="SAM" id="MobiDB-lite"/>
    </source>
</evidence>
<evidence type="ECO:0000313" key="3">
    <source>
        <dbReference type="Proteomes" id="UP000283090"/>
    </source>
</evidence>
<protein>
    <submittedName>
        <fullName evidence="2">Uncharacterized protein</fullName>
    </submittedName>
</protein>
<gene>
    <name evidence="2" type="ORF">DFL_000762</name>
</gene>
<accession>A0A437AEM6</accession>
<proteinExistence type="predicted"/>
<comment type="caution">
    <text evidence="2">The sequence shown here is derived from an EMBL/GenBank/DDBJ whole genome shotgun (WGS) entry which is preliminary data.</text>
</comment>
<dbReference type="OrthoDB" id="5347261at2759"/>
<keyword evidence="3" id="KW-1185">Reference proteome</keyword>
<feature type="region of interest" description="Disordered" evidence="1">
    <location>
        <begin position="74"/>
        <end position="185"/>
    </location>
</feature>
<name>A0A437AEM6_ARTFL</name>
<organism evidence="2 3">
    <name type="scientific">Arthrobotrys flagrans</name>
    <name type="common">Nematode-trapping fungus</name>
    <name type="synonym">Trichothecium flagrans</name>
    <dbReference type="NCBI Taxonomy" id="97331"/>
    <lineage>
        <taxon>Eukaryota</taxon>
        <taxon>Fungi</taxon>
        <taxon>Dikarya</taxon>
        <taxon>Ascomycota</taxon>
        <taxon>Pezizomycotina</taxon>
        <taxon>Orbiliomycetes</taxon>
        <taxon>Orbiliales</taxon>
        <taxon>Orbiliaceae</taxon>
        <taxon>Arthrobotrys</taxon>
    </lineage>
</organism>
<dbReference type="EMBL" id="SAEB01000001">
    <property type="protein sequence ID" value="RVD89769.1"/>
    <property type="molecule type" value="Genomic_DNA"/>
</dbReference>
<feature type="compositionally biased region" description="Low complexity" evidence="1">
    <location>
        <begin position="141"/>
        <end position="153"/>
    </location>
</feature>
<feature type="compositionally biased region" description="Pro residues" evidence="1">
    <location>
        <begin position="154"/>
        <end position="164"/>
    </location>
</feature>
<dbReference type="RefSeq" id="XP_067495313.1">
    <property type="nucleotide sequence ID" value="XM_067637230.1"/>
</dbReference>
<reference evidence="2 3" key="1">
    <citation type="submission" date="2019-01" db="EMBL/GenBank/DDBJ databases">
        <title>Intercellular communication is required for trap formation in the nematode-trapping fungus Duddingtonia flagrans.</title>
        <authorList>
            <person name="Youssar L."/>
            <person name="Wernet V."/>
            <person name="Hensel N."/>
            <person name="Hildebrandt H.-G."/>
            <person name="Fischer R."/>
        </authorList>
    </citation>
    <scope>NUCLEOTIDE SEQUENCE [LARGE SCALE GENOMIC DNA]</scope>
    <source>
        <strain evidence="2 3">CBS H-5679</strain>
    </source>
</reference>
<dbReference type="VEuPathDB" id="FungiDB:DFL_000762"/>
<evidence type="ECO:0000313" key="2">
    <source>
        <dbReference type="EMBL" id="RVD89769.1"/>
    </source>
</evidence>
<dbReference type="AlphaFoldDB" id="A0A437AEM6"/>
<feature type="compositionally biased region" description="Polar residues" evidence="1">
    <location>
        <begin position="219"/>
        <end position="241"/>
    </location>
</feature>
<sequence length="324" mass="35793">MQVCDTDGVQIVIDNDAAVRYLLGLLKRDSDVKMTVYAVDTISPGETHRAASPATAAEFDPSATPIYDTACRTPRFVSPTPSEKTVLGGFRGRAQQRTPDRFRFSDDRSVSPMAQPREPSRDRGYESAPSSYRSSHHRSRSPPAVRPTAALPPALRPALPPGPPTTNQSRRRKRRRYSGLLNRRSARRASLLPPVLLTPLTTNGLVFVPSPSRRRGRTSIDTTSSTTFGSKVTRDQGASVSNEKKGGLTLMMLYMRVKGRPEGRSFYDTSGDVGIIINTKALVPGSFKWTERPDGTLLVSFRTDATFHVVRKNTDPRKDPYYQG</sequence>
<dbReference type="Proteomes" id="UP000283090">
    <property type="component" value="Unassembled WGS sequence"/>
</dbReference>
<dbReference type="GeneID" id="93583073"/>
<feature type="compositionally biased region" description="Basic and acidic residues" evidence="1">
    <location>
        <begin position="98"/>
        <end position="109"/>
    </location>
</feature>